<sequence>MKFTWLFILFFALMAKVGAQEIELLSETHLDSLYKEDQFYIGITSNLIGKKPSGYLKMGFLAVFMQVLLKIFLLIKKEIMP</sequence>
<dbReference type="Proteomes" id="UP001164705">
    <property type="component" value="Chromosome"/>
</dbReference>
<dbReference type="AlphaFoldDB" id="A0A9E8MZN7"/>
<keyword evidence="1" id="KW-1133">Transmembrane helix</keyword>
<name>A0A9E8MZN7_9FLAO</name>
<dbReference type="EMBL" id="CP113088">
    <property type="protein sequence ID" value="WAC03819.1"/>
    <property type="molecule type" value="Genomic_DNA"/>
</dbReference>
<evidence type="ECO:0000256" key="1">
    <source>
        <dbReference type="SAM" id="Phobius"/>
    </source>
</evidence>
<gene>
    <name evidence="2" type="ORF">N7U66_10615</name>
</gene>
<dbReference type="KEGG" id="lnu:N7U66_10615"/>
<dbReference type="RefSeq" id="WP_267678457.1">
    <property type="nucleotide sequence ID" value="NZ_CP113088.1"/>
</dbReference>
<keyword evidence="1" id="KW-0812">Transmembrane</keyword>
<reference evidence="2" key="1">
    <citation type="submission" date="2022-11" db="EMBL/GenBank/DDBJ databases">
        <title>Lacinutrix neustonica HL-RS19T sp. nov., isolated from the surface microlayer sample of brackish Lake Shihwa.</title>
        <authorList>
            <person name="Choi J.Y."/>
            <person name="Hwang C.Y."/>
        </authorList>
    </citation>
    <scope>NUCLEOTIDE SEQUENCE</scope>
    <source>
        <strain evidence="2">HL-RS19</strain>
    </source>
</reference>
<keyword evidence="1" id="KW-0472">Membrane</keyword>
<accession>A0A9E8MZN7</accession>
<protein>
    <submittedName>
        <fullName evidence="2">Uncharacterized protein</fullName>
    </submittedName>
</protein>
<evidence type="ECO:0000313" key="2">
    <source>
        <dbReference type="EMBL" id="WAC03819.1"/>
    </source>
</evidence>
<feature type="transmembrane region" description="Helical" evidence="1">
    <location>
        <begin position="55"/>
        <end position="75"/>
    </location>
</feature>
<evidence type="ECO:0000313" key="3">
    <source>
        <dbReference type="Proteomes" id="UP001164705"/>
    </source>
</evidence>
<organism evidence="2 3">
    <name type="scientific">Lacinutrix neustonica</name>
    <dbReference type="NCBI Taxonomy" id="2980107"/>
    <lineage>
        <taxon>Bacteria</taxon>
        <taxon>Pseudomonadati</taxon>
        <taxon>Bacteroidota</taxon>
        <taxon>Flavobacteriia</taxon>
        <taxon>Flavobacteriales</taxon>
        <taxon>Flavobacteriaceae</taxon>
        <taxon>Lacinutrix</taxon>
    </lineage>
</organism>
<proteinExistence type="predicted"/>
<keyword evidence="3" id="KW-1185">Reference proteome</keyword>